<evidence type="ECO:0000313" key="10">
    <source>
        <dbReference type="Proteomes" id="UP000759443"/>
    </source>
</evidence>
<evidence type="ECO:0000259" key="8">
    <source>
        <dbReference type="Pfam" id="PF06808"/>
    </source>
</evidence>
<feature type="transmembrane region" description="Helical" evidence="7">
    <location>
        <begin position="99"/>
        <end position="124"/>
    </location>
</feature>
<evidence type="ECO:0000256" key="6">
    <source>
        <dbReference type="ARBA" id="ARBA00023136"/>
    </source>
</evidence>
<keyword evidence="5 7" id="KW-1133">Transmembrane helix</keyword>
<evidence type="ECO:0000256" key="2">
    <source>
        <dbReference type="ARBA" id="ARBA00022475"/>
    </source>
</evidence>
<evidence type="ECO:0000256" key="3">
    <source>
        <dbReference type="ARBA" id="ARBA00022519"/>
    </source>
</evidence>
<keyword evidence="6 7" id="KW-0472">Membrane</keyword>
<comment type="function">
    <text evidence="7">Part of the tripartite ATP-independent periplasmic (TRAP) transport system.</text>
</comment>
<feature type="transmembrane region" description="Helical" evidence="7">
    <location>
        <begin position="405"/>
        <end position="429"/>
    </location>
</feature>
<feature type="transmembrane region" description="Helical" evidence="7">
    <location>
        <begin position="172"/>
        <end position="196"/>
    </location>
</feature>
<evidence type="ECO:0000256" key="5">
    <source>
        <dbReference type="ARBA" id="ARBA00022989"/>
    </source>
</evidence>
<dbReference type="RefSeq" id="WP_209946449.1">
    <property type="nucleotide sequence ID" value="NZ_JAGGJU010000008.1"/>
</dbReference>
<feature type="transmembrane region" description="Helical" evidence="7">
    <location>
        <begin position="59"/>
        <end position="79"/>
    </location>
</feature>
<dbReference type="Proteomes" id="UP000759443">
    <property type="component" value="Unassembled WGS sequence"/>
</dbReference>
<reference evidence="9 10" key="1">
    <citation type="submission" date="2021-03" db="EMBL/GenBank/DDBJ databases">
        <title>Genomic Encyclopedia of Type Strains, Phase IV (KMG-IV): sequencing the most valuable type-strain genomes for metagenomic binning, comparative biology and taxonomic classification.</title>
        <authorList>
            <person name="Goeker M."/>
        </authorList>
    </citation>
    <scope>NUCLEOTIDE SEQUENCE [LARGE SCALE GENOMIC DNA]</scope>
    <source>
        <strain evidence="9 10">DSM 21600</strain>
    </source>
</reference>
<comment type="subcellular location">
    <subcellularLocation>
        <location evidence="1 7">Cell inner membrane</location>
        <topology evidence="1 7">Multi-pass membrane protein</topology>
    </subcellularLocation>
</comment>
<feature type="transmembrane region" description="Helical" evidence="7">
    <location>
        <begin position="224"/>
        <end position="242"/>
    </location>
</feature>
<keyword evidence="4 7" id="KW-0812">Transmembrane</keyword>
<name>A0ABS4E0X7_9HYPH</name>
<dbReference type="Pfam" id="PF06808">
    <property type="entry name" value="DctM"/>
    <property type="match status" value="1"/>
</dbReference>
<feature type="transmembrane region" description="Helical" evidence="7">
    <location>
        <begin position="248"/>
        <end position="267"/>
    </location>
</feature>
<sequence length="438" mass="46526">MSPTTAGVIMILSLFALLGTGMPIAFALGLAAVAALYLQNGLDIFYVLGDTMFSGIANLAYVSIPMFVLMGSAVASSPAGSDLYTALDRWLNRIPGGLVLSNIGACAIFSGMTGSSPATCAAIGKMGIPEMQSRGYPNSVATGSIAAGGTLGILIPPSVTLIVYGISTETSIGRLFMAGVFPGLMLTALFMIWAVIDCKRKGYSFEARAIRYTLKEKMVGLPRILPFLLIIAGTLYVLYGGVATPSEAAGAGAFLTLAVVIIAYRLFRFKPVAHIFSSAMRESVMIMMIMAAAELFAFALSSLFITQSVAGFIADLEVNRWVLMLIINVFLLVCGMFLPPIAVIVMTAPMLFPIVTQAGFDPYWFAIILTINMEVGLITPPIGLNLFVINAIAPTVPTRDVLWGALPYVLVMFLAILILCLFPGIATWLPNHMLGVVT</sequence>
<keyword evidence="3 7" id="KW-0997">Cell inner membrane</keyword>
<feature type="transmembrane region" description="Helical" evidence="7">
    <location>
        <begin position="145"/>
        <end position="166"/>
    </location>
</feature>
<dbReference type="PANTHER" id="PTHR33362">
    <property type="entry name" value="SIALIC ACID TRAP TRANSPORTER PERMEASE PROTEIN SIAT-RELATED"/>
    <property type="match status" value="1"/>
</dbReference>
<dbReference type="PANTHER" id="PTHR33362:SF5">
    <property type="entry name" value="C4-DICARBOXYLATE TRAP TRANSPORTER LARGE PERMEASE PROTEIN DCTM"/>
    <property type="match status" value="1"/>
</dbReference>
<feature type="transmembrane region" description="Helical" evidence="7">
    <location>
        <begin position="288"/>
        <end position="313"/>
    </location>
</feature>
<dbReference type="InterPro" id="IPR004681">
    <property type="entry name" value="TRAP_DctM"/>
</dbReference>
<keyword evidence="7" id="KW-0813">Transport</keyword>
<organism evidence="9 10">
    <name type="scientific">Rhizobium halophytocola</name>
    <dbReference type="NCBI Taxonomy" id="735519"/>
    <lineage>
        <taxon>Bacteria</taxon>
        <taxon>Pseudomonadati</taxon>
        <taxon>Pseudomonadota</taxon>
        <taxon>Alphaproteobacteria</taxon>
        <taxon>Hyphomicrobiales</taxon>
        <taxon>Rhizobiaceae</taxon>
        <taxon>Rhizobium/Agrobacterium group</taxon>
        <taxon>Rhizobium</taxon>
    </lineage>
</organism>
<dbReference type="InterPro" id="IPR010656">
    <property type="entry name" value="DctM"/>
</dbReference>
<feature type="transmembrane region" description="Helical" evidence="7">
    <location>
        <begin position="6"/>
        <end position="38"/>
    </location>
</feature>
<evidence type="ECO:0000256" key="4">
    <source>
        <dbReference type="ARBA" id="ARBA00022692"/>
    </source>
</evidence>
<accession>A0ABS4E0X7</accession>
<comment type="subunit">
    <text evidence="7">The complex comprises the extracytoplasmic solute receptor protein and the two transmembrane proteins.</text>
</comment>
<comment type="similarity">
    <text evidence="7">Belongs to the TRAP transporter large permease family.</text>
</comment>
<feature type="transmembrane region" description="Helical" evidence="7">
    <location>
        <begin position="364"/>
        <end position="393"/>
    </location>
</feature>
<feature type="transmembrane region" description="Helical" evidence="7">
    <location>
        <begin position="325"/>
        <end position="352"/>
    </location>
</feature>
<proteinExistence type="inferred from homology"/>
<gene>
    <name evidence="9" type="ORF">J2Z17_003043</name>
</gene>
<evidence type="ECO:0000313" key="9">
    <source>
        <dbReference type="EMBL" id="MBP1851595.1"/>
    </source>
</evidence>
<dbReference type="NCBIfam" id="TIGR00786">
    <property type="entry name" value="dctM"/>
    <property type="match status" value="1"/>
</dbReference>
<dbReference type="EMBL" id="JAGGJU010000008">
    <property type="protein sequence ID" value="MBP1851595.1"/>
    <property type="molecule type" value="Genomic_DNA"/>
</dbReference>
<protein>
    <recommendedName>
        <fullName evidence="7">TRAP transporter large permease protein</fullName>
    </recommendedName>
</protein>
<comment type="caution">
    <text evidence="9">The sequence shown here is derived from an EMBL/GenBank/DDBJ whole genome shotgun (WGS) entry which is preliminary data.</text>
</comment>
<evidence type="ECO:0000256" key="1">
    <source>
        <dbReference type="ARBA" id="ARBA00004429"/>
    </source>
</evidence>
<keyword evidence="2" id="KW-1003">Cell membrane</keyword>
<dbReference type="PIRSF" id="PIRSF006066">
    <property type="entry name" value="HI0050"/>
    <property type="match status" value="1"/>
</dbReference>
<keyword evidence="10" id="KW-1185">Reference proteome</keyword>
<evidence type="ECO:0000256" key="7">
    <source>
        <dbReference type="RuleBase" id="RU369079"/>
    </source>
</evidence>
<feature type="domain" description="TRAP C4-dicarboxylate transport system permease DctM subunit" evidence="8">
    <location>
        <begin position="12"/>
        <end position="425"/>
    </location>
</feature>